<organism evidence="2 3">
    <name type="scientific">Nocardiopsis endophytica</name>
    <dbReference type="NCBI Taxonomy" id="3018445"/>
    <lineage>
        <taxon>Bacteria</taxon>
        <taxon>Bacillati</taxon>
        <taxon>Actinomycetota</taxon>
        <taxon>Actinomycetes</taxon>
        <taxon>Streptosporangiales</taxon>
        <taxon>Nocardiopsidaceae</taxon>
        <taxon>Nocardiopsis</taxon>
    </lineage>
</organism>
<reference evidence="2 3" key="1">
    <citation type="submission" date="2023-01" db="EMBL/GenBank/DDBJ databases">
        <title>Draft genome sequence of Nocardiopsis sp. RSe5-2 isolated from halophytes.</title>
        <authorList>
            <person name="Duangmal K."/>
            <person name="Chantavorakit T."/>
        </authorList>
    </citation>
    <scope>NUCLEOTIDE SEQUENCE [LARGE SCALE GENOMIC DNA]</scope>
    <source>
        <strain evidence="2 3">RSe5-2</strain>
    </source>
</reference>
<dbReference type="EMBL" id="JAQFWQ010000046">
    <property type="protein sequence ID" value="MDA2812278.1"/>
    <property type="molecule type" value="Genomic_DNA"/>
</dbReference>
<dbReference type="InterPro" id="IPR011335">
    <property type="entry name" value="Restrct_endonuc-II-like"/>
</dbReference>
<keyword evidence="2" id="KW-0540">Nuclease</keyword>
<dbReference type="PANTHER" id="PTHR35400">
    <property type="entry name" value="SLR1083 PROTEIN"/>
    <property type="match status" value="1"/>
</dbReference>
<keyword evidence="2" id="KW-0255">Endonuclease</keyword>
<evidence type="ECO:0000259" key="1">
    <source>
        <dbReference type="Pfam" id="PF05685"/>
    </source>
</evidence>
<evidence type="ECO:0000313" key="3">
    <source>
        <dbReference type="Proteomes" id="UP001527866"/>
    </source>
</evidence>
<name>A0ABT4U5P2_9ACTN</name>
<gene>
    <name evidence="2" type="ORF">O4J56_16660</name>
</gene>
<dbReference type="Proteomes" id="UP001527866">
    <property type="component" value="Unassembled WGS sequence"/>
</dbReference>
<evidence type="ECO:0000313" key="2">
    <source>
        <dbReference type="EMBL" id="MDA2812278.1"/>
    </source>
</evidence>
<protein>
    <submittedName>
        <fullName evidence="2">Uma2 family endonuclease</fullName>
    </submittedName>
</protein>
<dbReference type="CDD" id="cd06260">
    <property type="entry name" value="DUF820-like"/>
    <property type="match status" value="1"/>
</dbReference>
<dbReference type="RefSeq" id="WP_270686789.1">
    <property type="nucleotide sequence ID" value="NZ_JAQFWQ010000046.1"/>
</dbReference>
<dbReference type="Pfam" id="PF05685">
    <property type="entry name" value="Uma2"/>
    <property type="match status" value="1"/>
</dbReference>
<proteinExistence type="predicted"/>
<feature type="domain" description="Putative restriction endonuclease" evidence="1">
    <location>
        <begin position="29"/>
        <end position="183"/>
    </location>
</feature>
<dbReference type="PANTHER" id="PTHR35400:SF3">
    <property type="entry name" value="SLL1072 PROTEIN"/>
    <property type="match status" value="1"/>
</dbReference>
<comment type="caution">
    <text evidence="2">The sequence shown here is derived from an EMBL/GenBank/DDBJ whole genome shotgun (WGS) entry which is preliminary data.</text>
</comment>
<dbReference type="InterPro" id="IPR012296">
    <property type="entry name" value="Nuclease_put_TT1808"/>
</dbReference>
<sequence length="197" mass="21643">MAAPLPETPFPDMPFREAPRDLNEVADHLEPPEGYRVEIIDGSLILSPTPVSAHAAVATDLTLAMAPVLPSDSKLLQNVTLMIMPSGERYVPDLVLLPKPLVKKDQWRFPSYEALLSVEITSPGNAETDRVKKTRGYARGEVPAYLLVDMEAERLTLFLEPEGGVYRKQVSDSEGLLRLPEPFTGPIGTSDLFAFGE</sequence>
<keyword evidence="2" id="KW-0378">Hydrolase</keyword>
<dbReference type="InterPro" id="IPR008538">
    <property type="entry name" value="Uma2"/>
</dbReference>
<keyword evidence="3" id="KW-1185">Reference proteome</keyword>
<accession>A0ABT4U5P2</accession>
<dbReference type="SUPFAM" id="SSF52980">
    <property type="entry name" value="Restriction endonuclease-like"/>
    <property type="match status" value="1"/>
</dbReference>
<dbReference type="Gene3D" id="3.90.1570.10">
    <property type="entry name" value="tt1808, chain A"/>
    <property type="match status" value="1"/>
</dbReference>
<dbReference type="GO" id="GO:0004519">
    <property type="term" value="F:endonuclease activity"/>
    <property type="evidence" value="ECO:0007669"/>
    <property type="project" value="UniProtKB-KW"/>
</dbReference>